<protein>
    <submittedName>
        <fullName evidence="1">Uncharacterized protein</fullName>
    </submittedName>
</protein>
<dbReference type="AlphaFoldDB" id="A0A0P1B2E7"/>
<sequence length="54" mass="6006">MGTPVLEQKSELVQAHRGDIFKELHRNAKYSFVDVISATALDRKTGANESGEIF</sequence>
<keyword evidence="2" id="KW-1185">Reference proteome</keyword>
<proteinExistence type="predicted"/>
<reference evidence="2" key="1">
    <citation type="submission" date="2014-09" db="EMBL/GenBank/DDBJ databases">
        <authorList>
            <person name="Sharma Rahul"/>
            <person name="Thines Marco"/>
        </authorList>
    </citation>
    <scope>NUCLEOTIDE SEQUENCE [LARGE SCALE GENOMIC DNA]</scope>
</reference>
<evidence type="ECO:0000313" key="1">
    <source>
        <dbReference type="EMBL" id="CEG47576.1"/>
    </source>
</evidence>
<accession>A0A0P1B2E7</accession>
<evidence type="ECO:0000313" key="2">
    <source>
        <dbReference type="Proteomes" id="UP000054928"/>
    </source>
</evidence>
<dbReference type="RefSeq" id="XP_024583945.1">
    <property type="nucleotide sequence ID" value="XM_024718559.1"/>
</dbReference>
<dbReference type="GeneID" id="36399499"/>
<organism evidence="1 2">
    <name type="scientific">Plasmopara halstedii</name>
    <name type="common">Downy mildew of sunflower</name>
    <dbReference type="NCBI Taxonomy" id="4781"/>
    <lineage>
        <taxon>Eukaryota</taxon>
        <taxon>Sar</taxon>
        <taxon>Stramenopiles</taxon>
        <taxon>Oomycota</taxon>
        <taxon>Peronosporomycetes</taxon>
        <taxon>Peronosporales</taxon>
        <taxon>Peronosporaceae</taxon>
        <taxon>Plasmopara</taxon>
    </lineage>
</organism>
<dbReference type="Proteomes" id="UP000054928">
    <property type="component" value="Unassembled WGS sequence"/>
</dbReference>
<dbReference type="EMBL" id="CCYD01002601">
    <property type="protein sequence ID" value="CEG47576.1"/>
    <property type="molecule type" value="Genomic_DNA"/>
</dbReference>
<name>A0A0P1B2E7_PLAHL</name>